<dbReference type="EMBL" id="JAPQKR010000014">
    <property type="protein sequence ID" value="KAJ5198116.1"/>
    <property type="molecule type" value="Genomic_DNA"/>
</dbReference>
<comment type="caution">
    <text evidence="4">The sequence shown here is derived from an EMBL/GenBank/DDBJ whole genome shotgun (WGS) entry which is preliminary data.</text>
</comment>
<dbReference type="PANTHER" id="PTHR39461:SF1">
    <property type="entry name" value="LEA DOMAIN PROTEIN (AFU_ORTHOLOGUE AFUA_8G04920)"/>
    <property type="match status" value="1"/>
</dbReference>
<evidence type="ECO:0000256" key="1">
    <source>
        <dbReference type="SAM" id="MobiDB-lite"/>
    </source>
</evidence>
<dbReference type="GeneID" id="83181596"/>
<feature type="compositionally biased region" description="Low complexity" evidence="1">
    <location>
        <begin position="57"/>
        <end position="81"/>
    </location>
</feature>
<keyword evidence="2" id="KW-0472">Membrane</keyword>
<proteinExistence type="predicted"/>
<keyword evidence="2" id="KW-0812">Transmembrane</keyword>
<feature type="compositionally biased region" description="Acidic residues" evidence="1">
    <location>
        <begin position="136"/>
        <end position="145"/>
    </location>
</feature>
<dbReference type="OrthoDB" id="3937590at2759"/>
<feature type="region of interest" description="Disordered" evidence="1">
    <location>
        <begin position="1"/>
        <end position="175"/>
    </location>
</feature>
<name>A0A9W9MCK1_9EURO</name>
<organism evidence="4 5">
    <name type="scientific">Penicillium cinerascens</name>
    <dbReference type="NCBI Taxonomy" id="70096"/>
    <lineage>
        <taxon>Eukaryota</taxon>
        <taxon>Fungi</taxon>
        <taxon>Dikarya</taxon>
        <taxon>Ascomycota</taxon>
        <taxon>Pezizomycotina</taxon>
        <taxon>Eurotiomycetes</taxon>
        <taxon>Eurotiomycetidae</taxon>
        <taxon>Eurotiales</taxon>
        <taxon>Aspergillaceae</taxon>
        <taxon>Penicillium</taxon>
    </lineage>
</organism>
<dbReference type="InterPro" id="IPR054256">
    <property type="entry name" value="DUF6987"/>
</dbReference>
<dbReference type="AlphaFoldDB" id="A0A9W9MCK1"/>
<evidence type="ECO:0000256" key="2">
    <source>
        <dbReference type="SAM" id="Phobius"/>
    </source>
</evidence>
<protein>
    <recommendedName>
        <fullName evidence="3">DUF6987 domain-containing protein</fullName>
    </recommendedName>
</protein>
<dbReference type="PANTHER" id="PTHR39461">
    <property type="entry name" value="LEA DOMAIN PROTEIN (AFU_ORTHOLOGUE AFUA_8G04920)"/>
    <property type="match status" value="1"/>
</dbReference>
<sequence length="1265" mass="135108">MASQEPRPMPGKKTPGAPSNPMKKEQPSQDALPDRTKPDLKSPKSATLVRKAAAGAKPNGTPTKPSKPPSMKKLSPESSSKASDKVKQGSASAKSAKPPKPPKPPKPAAKFPPPQETEADGGVQIEDPDIPRELIELVDNDEVPSEEQTSVNGEQRELAAKEPLQASGSEGKSYFQRSKDAASGLANFANKANKFHSQLPESVQKEAANRVQSGIRNITDMARPTVDEAEGKVEEITEEAFNLPSDLSVLSGLEVGEDGMILDADGNEVGRLAEGEAEDLAGQTVGENGEILDEDGDLIGRVELLRKDLTSKADALPDGDTLGLKDLANLPVAEDGSVKDQSGRVLGKLVEGNAEELVGWTVDENGEVLDSDGDLVGRVEIVSSDKVGDQLDQAKDSLGDSLPGLSIFKDRTINDDGKVLDEDGGILGQVKEGQDLESLAGQVPNEQGQILDEDGEVIGEVEVVPGEIAVKAMQKQQEAAQAVEGDISILDGFQVNEEGQITDSNGTVLGVLDSGDPSETVGMTVNKNGLILDDDGNILGKARLKAQEAIEDQEKTAEETAQELPPISTLECLKCNKMGKIVNEEGIPVGELVEGDPKKLSQAGVELDDQGQFWDNRGNVIGMAQTIPVEEEEDRGPFADLEEPFVAKEGWVHDANGKAVGQVVEGEIQKLLGRAVDDDGDILDKRGNLLGRAEPWEEPEPEPEEEVDLSELEGLTPNKLGHVMGPNGVPVGRVSEGDAKTLSGRKIDAEGQIWGDNGEVIGRVTLIPEGEREAITPFGDFGDLVVRKDGFIEDEAGDIVGKIIEGDPQKLQGLLVDDDGDILDKRGNVKGRAEPYTPPEEEEEEEDLSVLEGMKVNKLGNIVDENGSVWGRLTSGNPKKLAGKQVDAEGQLWSDDGKVLGSVELIPSSEREEAEGIFYGLDGLVVTKDGTVTDSTGQVVGRLVEGDALRLKGRAVDEDGEVIDKLGNVIARAEPWTPEEKPRDINPMSGLKVNREGEVRDEDGNLIGKLTEGNLNSLAGKTVDDNGYIVDNDGNKIGECTLLEHLPEPEPEEPALSPEEIEQQEKEKHDRELAKKMSSIVQQTLDSVEPLCKQITEHIERADRTPRDELDEEQLVKTVKPIIEDAGNMMQECKGALRALDPDGQIAASAKARSVSREATSEEYQLADLLKQLSQTISTTIENGRRRIADMPHAKKKINPLWSLLSEPLFQIIAAVGLLLSGVVGLLGNLLDGLGLGGLVRGLLGGLGIDNLLGGLGLGNIGKSS</sequence>
<reference evidence="4" key="1">
    <citation type="submission" date="2022-12" db="EMBL/GenBank/DDBJ databases">
        <authorList>
            <person name="Petersen C."/>
        </authorList>
    </citation>
    <scope>NUCLEOTIDE SEQUENCE</scope>
    <source>
        <strain evidence="4">IBT 15544</strain>
    </source>
</reference>
<keyword evidence="2" id="KW-1133">Transmembrane helix</keyword>
<feature type="compositionally biased region" description="Basic and acidic residues" evidence="1">
    <location>
        <begin position="22"/>
        <end position="42"/>
    </location>
</feature>
<evidence type="ECO:0000313" key="4">
    <source>
        <dbReference type="EMBL" id="KAJ5198116.1"/>
    </source>
</evidence>
<keyword evidence="5" id="KW-1185">Reference proteome</keyword>
<feature type="domain" description="DUF6987" evidence="3">
    <location>
        <begin position="1062"/>
        <end position="1259"/>
    </location>
</feature>
<dbReference type="Pfam" id="PF12396">
    <property type="entry name" value="DUF3659"/>
    <property type="match status" value="11"/>
</dbReference>
<feature type="region of interest" description="Disordered" evidence="1">
    <location>
        <begin position="1046"/>
        <end position="1068"/>
    </location>
</feature>
<evidence type="ECO:0000259" key="3">
    <source>
        <dbReference type="Pfam" id="PF22485"/>
    </source>
</evidence>
<dbReference type="Proteomes" id="UP001150904">
    <property type="component" value="Unassembled WGS sequence"/>
</dbReference>
<dbReference type="Pfam" id="PF22485">
    <property type="entry name" value="DUF6987"/>
    <property type="match status" value="1"/>
</dbReference>
<evidence type="ECO:0000313" key="5">
    <source>
        <dbReference type="Proteomes" id="UP001150904"/>
    </source>
</evidence>
<dbReference type="InterPro" id="IPR022124">
    <property type="entry name" value="DUF3659"/>
</dbReference>
<accession>A0A9W9MCK1</accession>
<gene>
    <name evidence="4" type="ORF">N7498_007233</name>
</gene>
<reference evidence="4" key="2">
    <citation type="journal article" date="2023" name="IMA Fungus">
        <title>Comparative genomic study of the Penicillium genus elucidates a diverse pangenome and 15 lateral gene transfer events.</title>
        <authorList>
            <person name="Petersen C."/>
            <person name="Sorensen T."/>
            <person name="Nielsen M.R."/>
            <person name="Sondergaard T.E."/>
            <person name="Sorensen J.L."/>
            <person name="Fitzpatrick D.A."/>
            <person name="Frisvad J.C."/>
            <person name="Nielsen K.L."/>
        </authorList>
    </citation>
    <scope>NUCLEOTIDE SEQUENCE</scope>
    <source>
        <strain evidence="4">IBT 15544</strain>
    </source>
</reference>
<dbReference type="RefSeq" id="XP_058306544.1">
    <property type="nucleotide sequence ID" value="XM_058454295.1"/>
</dbReference>
<feature type="transmembrane region" description="Helical" evidence="2">
    <location>
        <begin position="1209"/>
        <end position="1231"/>
    </location>
</feature>
<feature type="compositionally biased region" description="Pro residues" evidence="1">
    <location>
        <begin position="98"/>
        <end position="115"/>
    </location>
</feature>